<keyword evidence="3" id="KW-1133">Transmembrane helix</keyword>
<organism evidence="4 5">
    <name type="scientific">Rhesus cytomegalovirus (strain 68-1)</name>
    <name type="common">RhCMV</name>
    <dbReference type="NCBI Taxonomy" id="47929"/>
    <lineage>
        <taxon>Viruses</taxon>
        <taxon>Duplodnaviria</taxon>
        <taxon>Heunggongvirae</taxon>
        <taxon>Peploviricota</taxon>
        <taxon>Herviviricetes</taxon>
        <taxon>Herpesvirales</taxon>
        <taxon>Orthoherpesviridae</taxon>
        <taxon>Betaherpesvirinae</taxon>
        <taxon>Cytomegalovirus</taxon>
        <taxon>Cytomegalovirus macacinebeta3</taxon>
    </lineage>
</organism>
<dbReference type="OrthoDB" id="36027at10239"/>
<dbReference type="InterPro" id="IPR009079">
    <property type="entry name" value="4_helix_cytokine-like_core"/>
</dbReference>
<name>Q7TFJ7_RHCM6</name>
<accession>Q7TFJ7</accession>
<dbReference type="GeneID" id="2952753"/>
<keyword evidence="2" id="KW-0945">Host-virus interaction</keyword>
<keyword evidence="3" id="KW-0812">Transmembrane</keyword>
<evidence type="ECO:0000256" key="3">
    <source>
        <dbReference type="SAM" id="Phobius"/>
    </source>
</evidence>
<sequence>MTMNTKKYHRPVTPFTVTWQASSRSCGRPTLPLEKVWYVRQRSSRMSVRIGGVTVCHVMIYCLIFVLQQKKDTVYYTSLFNDRVLHEMLSPMGCRVTNELMEHYLDGVLPRASHLDYDNSTLNGLHVFASSMQALYQHMLKCVSVSGSITPRYDT</sequence>
<dbReference type="SUPFAM" id="SSF47266">
    <property type="entry name" value="4-helical cytokines"/>
    <property type="match status" value="1"/>
</dbReference>
<evidence type="ECO:0000256" key="2">
    <source>
        <dbReference type="ARBA" id="ARBA00023280"/>
    </source>
</evidence>
<dbReference type="Proteomes" id="UP000161430">
    <property type="component" value="Segment"/>
</dbReference>
<organismHost>
    <name type="scientific">Macaca mulatta</name>
    <name type="common">Rhesus macaque</name>
    <dbReference type="NCBI Taxonomy" id="9544"/>
</organismHost>
<keyword evidence="5" id="KW-1185">Reference proteome</keyword>
<reference evidence="4 5" key="1">
    <citation type="journal article" date="2003" name="J. Virol.">
        <title>Complete sequence and genomic analysis of rhesus cytomegalovirus.</title>
        <authorList>
            <person name="Hansen S.G."/>
            <person name="Strelow L.I."/>
            <person name="Franchi D.C."/>
            <person name="Anders D.G."/>
            <person name="Wong S.W."/>
        </authorList>
    </citation>
    <scope>NUCLEOTIDE SEQUENCE [LARGE SCALE GENOMIC DNA]</scope>
    <source>
        <strain evidence="4">68-1</strain>
    </source>
</reference>
<keyword evidence="3" id="KW-0472">Membrane</keyword>
<dbReference type="RefSeq" id="YP_068234.1">
    <property type="nucleotide sequence ID" value="NC_006150.1"/>
</dbReference>
<dbReference type="EMBL" id="AY186194">
    <property type="protein sequence ID" value="AAP50667.1"/>
    <property type="molecule type" value="Genomic_DNA"/>
</dbReference>
<dbReference type="KEGG" id="vg:2952753"/>
<evidence type="ECO:0000313" key="5">
    <source>
        <dbReference type="Proteomes" id="UP000161430"/>
    </source>
</evidence>
<evidence type="ECO:0000256" key="1">
    <source>
        <dbReference type="ARBA" id="ARBA00022938"/>
    </source>
</evidence>
<feature type="transmembrane region" description="Helical" evidence="3">
    <location>
        <begin position="48"/>
        <end position="67"/>
    </location>
</feature>
<dbReference type="Gene3D" id="1.20.1250.10">
    <property type="match status" value="1"/>
</dbReference>
<evidence type="ECO:0000313" key="4">
    <source>
        <dbReference type="EMBL" id="AAP50667.1"/>
    </source>
</evidence>
<keyword evidence="2" id="KW-0899">Viral immunoevasion</keyword>
<protein>
    <submittedName>
        <fullName evidence="4">Rh143</fullName>
    </submittedName>
</protein>
<keyword evidence="1" id="KW-1125">Evasion of host immunity by viral interleukin-like protein</keyword>
<proteinExistence type="predicted"/>